<keyword evidence="6" id="KW-1185">Reference proteome</keyword>
<dbReference type="PANTHER" id="PTHR47640:SF10">
    <property type="entry name" value="TRNA SELENOCYSTEINE 1-ASSOCIATED PROTEIN 1-RELATED"/>
    <property type="match status" value="1"/>
</dbReference>
<name>A0AAN7ZT53_9SACH</name>
<dbReference type="InterPro" id="IPR035979">
    <property type="entry name" value="RBD_domain_sf"/>
</dbReference>
<protein>
    <recommendedName>
        <fullName evidence="4">RRM domain-containing protein</fullName>
    </recommendedName>
</protein>
<dbReference type="PANTHER" id="PTHR47640">
    <property type="entry name" value="TRNA SELENOCYSTEINE 1-ASSOCIATED PROTEIN 1-RELATED-RELATED"/>
    <property type="match status" value="1"/>
</dbReference>
<dbReference type="Pfam" id="PF00076">
    <property type="entry name" value="RRM_1"/>
    <property type="match status" value="3"/>
</dbReference>
<feature type="domain" description="RRM" evidence="4">
    <location>
        <begin position="248"/>
        <end position="320"/>
    </location>
</feature>
<dbReference type="GO" id="GO:0003729">
    <property type="term" value="F:mRNA binding"/>
    <property type="evidence" value="ECO:0007669"/>
    <property type="project" value="InterPro"/>
</dbReference>
<dbReference type="Gene3D" id="3.30.70.330">
    <property type="match status" value="3"/>
</dbReference>
<gene>
    <name evidence="5" type="ORF">RI543_000865</name>
</gene>
<dbReference type="InterPro" id="IPR000504">
    <property type="entry name" value="RRM_dom"/>
</dbReference>
<evidence type="ECO:0000256" key="1">
    <source>
        <dbReference type="ARBA" id="ARBA00022737"/>
    </source>
</evidence>
<dbReference type="SUPFAM" id="SSF54928">
    <property type="entry name" value="RNA-binding domain, RBD"/>
    <property type="match status" value="2"/>
</dbReference>
<dbReference type="GO" id="GO:0005829">
    <property type="term" value="C:cytosol"/>
    <property type="evidence" value="ECO:0007669"/>
    <property type="project" value="TreeGrafter"/>
</dbReference>
<proteinExistence type="predicted"/>
<keyword evidence="2 3" id="KW-0694">RNA-binding</keyword>
<evidence type="ECO:0000313" key="6">
    <source>
        <dbReference type="Proteomes" id="UP001306508"/>
    </source>
</evidence>
<feature type="domain" description="RRM" evidence="4">
    <location>
        <begin position="119"/>
        <end position="198"/>
    </location>
</feature>
<comment type="caution">
    <text evidence="5">The sequence shown here is derived from an EMBL/GenBank/DDBJ whole genome shotgun (WGS) entry which is preliminary data.</text>
</comment>
<keyword evidence="1" id="KW-0677">Repeat</keyword>
<feature type="domain" description="RRM" evidence="4">
    <location>
        <begin position="21"/>
        <end position="105"/>
    </location>
</feature>
<evidence type="ECO:0000256" key="2">
    <source>
        <dbReference type="ARBA" id="ARBA00022884"/>
    </source>
</evidence>
<dbReference type="InterPro" id="IPR050825">
    <property type="entry name" value="RBM42_RBP45_47-like"/>
</dbReference>
<accession>A0AAN7ZT53</accession>
<evidence type="ECO:0000259" key="4">
    <source>
        <dbReference type="PROSITE" id="PS50102"/>
    </source>
</evidence>
<organism evidence="5 6">
    <name type="scientific">Arxiozyma heterogenica</name>
    <dbReference type="NCBI Taxonomy" id="278026"/>
    <lineage>
        <taxon>Eukaryota</taxon>
        <taxon>Fungi</taxon>
        <taxon>Dikarya</taxon>
        <taxon>Ascomycota</taxon>
        <taxon>Saccharomycotina</taxon>
        <taxon>Saccharomycetes</taxon>
        <taxon>Saccharomycetales</taxon>
        <taxon>Saccharomycetaceae</taxon>
        <taxon>Arxiozyma</taxon>
    </lineage>
</organism>
<reference evidence="6" key="1">
    <citation type="submission" date="2023-07" db="EMBL/GenBank/DDBJ databases">
        <title>A draft genome of Kazachstania heterogenica Y-27499.</title>
        <authorList>
            <person name="Donic C."/>
            <person name="Kralova J.S."/>
            <person name="Fidel L."/>
            <person name="Ben-Dor S."/>
            <person name="Jung S."/>
        </authorList>
    </citation>
    <scope>NUCLEOTIDE SEQUENCE [LARGE SCALE GENOMIC DNA]</scope>
    <source>
        <strain evidence="6">Y27499</strain>
    </source>
</reference>
<dbReference type="SMART" id="SM00360">
    <property type="entry name" value="RRM"/>
    <property type="match status" value="3"/>
</dbReference>
<dbReference type="AlphaFoldDB" id="A0AAN7ZT53"/>
<sequence>MSNSSNSYIDANSGTNENGLTTLYMGDLDTNWDESVISNLWKSIGVTNINLKMMWQPNTNNRLNQGYCFIEFPTNKEASYVLLNYNGTPIPNIPDKFFKLNWSNNFSNNANSHKNNEITSVFVGDLAPTVTETQLFELFNSRYKSTVSAKIIMDLSTGLSKGYGFVKFSDPLDQQNALVEMQGVYFSGRAIKLGQGNNNSNNMTVSASKNNNSKSYVSTSSQQLPRTQFVVPNQHVPQINHFTDPNNTTVFIGGLSSSVTEDELKSIFEPFGPMVYINIPKGKGCGFIQFVDKQSGEAAISNMQGFPIGNSRIRLSWGRSFKQYNNNFNNHSSSNSTNSKKNLYLKQPSIPNPIYTTHFAHLKIGDNTTTTTTTTTANINTNSNKNDVLEFLPGFQNNYFINENVLTNNIINGNNNISSIHSFDRLENRSNRYL</sequence>
<dbReference type="InterPro" id="IPR012677">
    <property type="entry name" value="Nucleotide-bd_a/b_plait_sf"/>
</dbReference>
<dbReference type="EMBL" id="JAWIZZ010000031">
    <property type="protein sequence ID" value="KAK5781679.1"/>
    <property type="molecule type" value="Genomic_DNA"/>
</dbReference>
<dbReference type="PROSITE" id="PS50102">
    <property type="entry name" value="RRM"/>
    <property type="match status" value="3"/>
</dbReference>
<evidence type="ECO:0000256" key="3">
    <source>
        <dbReference type="PROSITE-ProRule" id="PRU00176"/>
    </source>
</evidence>
<evidence type="ECO:0000313" key="5">
    <source>
        <dbReference type="EMBL" id="KAK5781679.1"/>
    </source>
</evidence>
<dbReference type="Proteomes" id="UP001306508">
    <property type="component" value="Unassembled WGS sequence"/>
</dbReference>